<dbReference type="PANTHER" id="PTHR36444">
    <property type="entry name" value="TRANSCRIPTIONAL REGULATOR PROTEIN YOBU-RELATED"/>
    <property type="match status" value="1"/>
</dbReference>
<evidence type="ECO:0000313" key="2">
    <source>
        <dbReference type="EMBL" id="MDU9690805.1"/>
    </source>
</evidence>
<evidence type="ECO:0000313" key="3">
    <source>
        <dbReference type="Proteomes" id="UP001269400"/>
    </source>
</evidence>
<dbReference type="SUPFAM" id="SSF55136">
    <property type="entry name" value="Probable bacterial effector-binding domain"/>
    <property type="match status" value="1"/>
</dbReference>
<feature type="domain" description="AraC effector-binding" evidence="1">
    <location>
        <begin position="5"/>
        <end position="157"/>
    </location>
</feature>
<dbReference type="Gene3D" id="3.20.80.10">
    <property type="entry name" value="Regulatory factor, effector binding domain"/>
    <property type="match status" value="1"/>
</dbReference>
<name>A0AAX6N5P6_PRIAR</name>
<sequence>MGFTVEFKEVIKEDFVMVGFSGAGKWTKEVVYPIPELWDKAYKSFLTKNPKQIIGVCLPPRSDHYFYTCGIEISSVLYSEIGEGTTVHTFPAQRYVVFKHTGPATMIPNTYGKLWDTFDSNGYKIKPGAPEIEIVNSDMAGQEQSPLYEMEIWIPVESSLNAK</sequence>
<dbReference type="AlphaFoldDB" id="A0AAX6N5P6"/>
<dbReference type="RefSeq" id="WP_316910014.1">
    <property type="nucleotide sequence ID" value="NZ_JAPTGD010000001.1"/>
</dbReference>
<dbReference type="InterPro" id="IPR053182">
    <property type="entry name" value="YobU-like_regulator"/>
</dbReference>
<gene>
    <name evidence="2" type="ORF">O0Q50_06475</name>
</gene>
<organism evidence="2 3">
    <name type="scientific">Priestia aryabhattai</name>
    <name type="common">Bacillus aryabhattai</name>
    <dbReference type="NCBI Taxonomy" id="412384"/>
    <lineage>
        <taxon>Bacteria</taxon>
        <taxon>Bacillati</taxon>
        <taxon>Bacillota</taxon>
        <taxon>Bacilli</taxon>
        <taxon>Bacillales</taxon>
        <taxon>Bacillaceae</taxon>
        <taxon>Priestia</taxon>
    </lineage>
</organism>
<protein>
    <submittedName>
        <fullName evidence="2">GyrI-like domain-containing protein</fullName>
    </submittedName>
</protein>
<reference evidence="2" key="2">
    <citation type="submission" date="2022-12" db="EMBL/GenBank/DDBJ databases">
        <authorList>
            <person name="Dechsakulwatana C."/>
            <person name="Rungsihiranrut A."/>
            <person name="Muangchinda C."/>
            <person name="Ningthoujam R."/>
            <person name="Klankeo P."/>
            <person name="Pinyakong O."/>
        </authorList>
    </citation>
    <scope>NUCLEOTIDE SEQUENCE</scope>
    <source>
        <strain evidence="2">TL01-2</strain>
    </source>
</reference>
<proteinExistence type="predicted"/>
<dbReference type="SMART" id="SM00871">
    <property type="entry name" value="AraC_E_bind"/>
    <property type="match status" value="1"/>
</dbReference>
<evidence type="ECO:0000259" key="1">
    <source>
        <dbReference type="SMART" id="SM00871"/>
    </source>
</evidence>
<reference evidence="2" key="1">
    <citation type="journal article" date="2022" name="J Environ Chem Eng">
        <title>Biodegradation of petroleum oil using a constructed nonpathogenic and heavy metal-tolerant bacterial consortium isolated from marine sponges.</title>
        <authorList>
            <person name="Dechsakulwatana C."/>
            <person name="Rungsihiranrut A."/>
            <person name="Muangchinda C."/>
            <person name="Ningthoujam R."/>
            <person name="Klankeo P."/>
            <person name="Pinyakong O."/>
        </authorList>
    </citation>
    <scope>NUCLEOTIDE SEQUENCE</scope>
    <source>
        <strain evidence="2">TL01-2</strain>
    </source>
</reference>
<dbReference type="Proteomes" id="UP001269400">
    <property type="component" value="Unassembled WGS sequence"/>
</dbReference>
<dbReference type="InterPro" id="IPR010499">
    <property type="entry name" value="AraC_E-bd"/>
</dbReference>
<dbReference type="InterPro" id="IPR011256">
    <property type="entry name" value="Reg_factor_effector_dom_sf"/>
</dbReference>
<accession>A0AAX6N5P6</accession>
<dbReference type="EMBL" id="JAPTGD010000001">
    <property type="protein sequence ID" value="MDU9690805.1"/>
    <property type="molecule type" value="Genomic_DNA"/>
</dbReference>
<dbReference type="InterPro" id="IPR029442">
    <property type="entry name" value="GyrI-like"/>
</dbReference>
<dbReference type="Pfam" id="PF06445">
    <property type="entry name" value="GyrI-like"/>
    <property type="match status" value="1"/>
</dbReference>
<comment type="caution">
    <text evidence="2">The sequence shown here is derived from an EMBL/GenBank/DDBJ whole genome shotgun (WGS) entry which is preliminary data.</text>
</comment>
<dbReference type="PANTHER" id="PTHR36444:SF3">
    <property type="entry name" value="TRANSCRIPTIONAL ACTIVATOR, PUTATIVE-RELATED"/>
    <property type="match status" value="1"/>
</dbReference>